<accession>A0A1H4Q7A2</accession>
<proteinExistence type="predicted"/>
<evidence type="ECO:0000256" key="1">
    <source>
        <dbReference type="ARBA" id="ARBA00022801"/>
    </source>
</evidence>
<dbReference type="GO" id="GO:0016787">
    <property type="term" value="F:hydrolase activity"/>
    <property type="evidence" value="ECO:0007669"/>
    <property type="project" value="UniProtKB-KW"/>
</dbReference>
<feature type="region of interest" description="Disordered" evidence="2">
    <location>
        <begin position="57"/>
        <end position="86"/>
    </location>
</feature>
<dbReference type="CDD" id="cd05829">
    <property type="entry name" value="Sortase_F"/>
    <property type="match status" value="1"/>
</dbReference>
<organism evidence="3 4">
    <name type="scientific">Nocardioides exalbidus</name>
    <dbReference type="NCBI Taxonomy" id="402596"/>
    <lineage>
        <taxon>Bacteria</taxon>
        <taxon>Bacillati</taxon>
        <taxon>Actinomycetota</taxon>
        <taxon>Actinomycetes</taxon>
        <taxon>Propionibacteriales</taxon>
        <taxon>Nocardioidaceae</taxon>
        <taxon>Nocardioides</taxon>
    </lineage>
</organism>
<keyword evidence="4" id="KW-1185">Reference proteome</keyword>
<dbReference type="AlphaFoldDB" id="A0A1H4Q7A2"/>
<dbReference type="InterPro" id="IPR023365">
    <property type="entry name" value="Sortase_dom-sf"/>
</dbReference>
<feature type="compositionally biased region" description="Low complexity" evidence="2">
    <location>
        <begin position="57"/>
        <end position="70"/>
    </location>
</feature>
<protein>
    <submittedName>
        <fullName evidence="3">Sortase family protein</fullName>
    </submittedName>
</protein>
<dbReference type="RefSeq" id="WP_090968784.1">
    <property type="nucleotide sequence ID" value="NZ_FNRT01000002.1"/>
</dbReference>
<dbReference type="Pfam" id="PF04203">
    <property type="entry name" value="Sortase"/>
    <property type="match status" value="1"/>
</dbReference>
<dbReference type="Gene3D" id="2.40.260.10">
    <property type="entry name" value="Sortase"/>
    <property type="match status" value="1"/>
</dbReference>
<dbReference type="EMBL" id="FNRT01000002">
    <property type="protein sequence ID" value="SEC15450.1"/>
    <property type="molecule type" value="Genomic_DNA"/>
</dbReference>
<dbReference type="PROSITE" id="PS51318">
    <property type="entry name" value="TAT"/>
    <property type="match status" value="1"/>
</dbReference>
<evidence type="ECO:0000313" key="3">
    <source>
        <dbReference type="EMBL" id="SEC15450.1"/>
    </source>
</evidence>
<dbReference type="InterPro" id="IPR006311">
    <property type="entry name" value="TAT_signal"/>
</dbReference>
<dbReference type="InterPro" id="IPR005754">
    <property type="entry name" value="Sortase"/>
</dbReference>
<evidence type="ECO:0000256" key="2">
    <source>
        <dbReference type="SAM" id="MobiDB-lite"/>
    </source>
</evidence>
<name>A0A1H4Q7A2_9ACTN</name>
<reference evidence="4" key="1">
    <citation type="submission" date="2016-10" db="EMBL/GenBank/DDBJ databases">
        <authorList>
            <person name="Varghese N."/>
            <person name="Submissions S."/>
        </authorList>
    </citation>
    <scope>NUCLEOTIDE SEQUENCE [LARGE SCALE GENOMIC DNA]</scope>
    <source>
        <strain evidence="4">DSM 22017</strain>
    </source>
</reference>
<dbReference type="Proteomes" id="UP000198742">
    <property type="component" value="Unassembled WGS sequence"/>
</dbReference>
<keyword evidence="1" id="KW-0378">Hydrolase</keyword>
<sequence>MSTHVPRHASRRPTGRRVAVGFLAVATVLGAVLALRPMAPEDRAVASDVSATVAPGAAPASAASSAAPAAIGRRTGSVAPEPPTRAVLPSGVDVPIVAVSTDDDGMLEVPGDITTAGWWRGGSRLGDPFGSTLVSAHVDSTTQGLGPYAELLSVRAGQRIELQSAHLSQDYVVSSLRLLDKGPLLDHPWVYSATGPHRLVMVTCAGPFVPAKGGYQRLAVVTATAVGEPARKKP</sequence>
<dbReference type="STRING" id="402596.SAMN04489844_1783"/>
<dbReference type="OrthoDB" id="525039at2"/>
<dbReference type="InterPro" id="IPR042001">
    <property type="entry name" value="Sortase_F"/>
</dbReference>
<gene>
    <name evidence="3" type="ORF">SAMN04489844_1783</name>
</gene>
<evidence type="ECO:0000313" key="4">
    <source>
        <dbReference type="Proteomes" id="UP000198742"/>
    </source>
</evidence>